<proteinExistence type="predicted"/>
<dbReference type="EMBL" id="QGHB01000014">
    <property type="protein sequence ID" value="PWK82138.1"/>
    <property type="molecule type" value="Genomic_DNA"/>
</dbReference>
<keyword evidence="1" id="KW-0413">Isomerase</keyword>
<evidence type="ECO:0000313" key="1">
    <source>
        <dbReference type="EMBL" id="PWK82138.1"/>
    </source>
</evidence>
<comment type="caution">
    <text evidence="1">The sequence shown here is derived from an EMBL/GenBank/DDBJ whole genome shotgun (WGS) entry which is preliminary data.</text>
</comment>
<dbReference type="GO" id="GO:0016853">
    <property type="term" value="F:isomerase activity"/>
    <property type="evidence" value="ECO:0007669"/>
    <property type="project" value="UniProtKB-KW"/>
</dbReference>
<dbReference type="Proteomes" id="UP000246005">
    <property type="component" value="Unassembled WGS sequence"/>
</dbReference>
<gene>
    <name evidence="1" type="ORF">C8D88_1143</name>
</gene>
<dbReference type="Gene3D" id="3.40.30.10">
    <property type="entry name" value="Glutaredoxin"/>
    <property type="match status" value="1"/>
</dbReference>
<protein>
    <submittedName>
        <fullName evidence="1">Putative DsbA family dithiol-disulfide isomerase</fullName>
    </submittedName>
</protein>
<dbReference type="RefSeq" id="WP_109640680.1">
    <property type="nucleotide sequence ID" value="NZ_QGHB01000014.1"/>
</dbReference>
<name>A0A316I484_9PSEU</name>
<dbReference type="InterPro" id="IPR036249">
    <property type="entry name" value="Thioredoxin-like_sf"/>
</dbReference>
<dbReference type="SUPFAM" id="SSF52833">
    <property type="entry name" value="Thioredoxin-like"/>
    <property type="match status" value="1"/>
</dbReference>
<sequence length="234" mass="25706">MTRPDVRPGTIVIYTDVACAWSTVTIARLLRTRADLGLDEQVLLDHRCFLLEDVNSFPIPKKLLDSEIPVAGALEPSLGWKPWQADPSEWPVTTAPANEAVHAAKLQSPQAAEELDLALRLAFFRDSRCISLRHEIVDIAQGCPHVDATEIGAALNDGRARGPMMLDYRAHRDAVQGSPHLFFADGYDVHNPGVQLRWEGEQGAGFPVVDSDDPLVFERLLRHAAAADRSTTAT</sequence>
<organism evidence="1 2">
    <name type="scientific">Lentzea atacamensis</name>
    <dbReference type="NCBI Taxonomy" id="531938"/>
    <lineage>
        <taxon>Bacteria</taxon>
        <taxon>Bacillati</taxon>
        <taxon>Actinomycetota</taxon>
        <taxon>Actinomycetes</taxon>
        <taxon>Pseudonocardiales</taxon>
        <taxon>Pseudonocardiaceae</taxon>
        <taxon>Lentzea</taxon>
    </lineage>
</organism>
<reference evidence="1 2" key="1">
    <citation type="submission" date="2018-05" db="EMBL/GenBank/DDBJ databases">
        <title>Genomic Encyclopedia of Type Strains, Phase IV (KMG-IV): sequencing the most valuable type-strain genomes for metagenomic binning, comparative biology and taxonomic classification.</title>
        <authorList>
            <person name="Goeker M."/>
        </authorList>
    </citation>
    <scope>NUCLEOTIDE SEQUENCE [LARGE SCALE GENOMIC DNA]</scope>
    <source>
        <strain evidence="1 2">DSM 45480</strain>
    </source>
</reference>
<dbReference type="AlphaFoldDB" id="A0A316I484"/>
<accession>A0A316I484</accession>
<evidence type="ECO:0000313" key="2">
    <source>
        <dbReference type="Proteomes" id="UP000246005"/>
    </source>
</evidence>